<evidence type="ECO:0000256" key="3">
    <source>
        <dbReference type="ARBA" id="ARBA00022500"/>
    </source>
</evidence>
<keyword evidence="10" id="KW-0175">Coiled coil</keyword>
<evidence type="ECO:0000256" key="9">
    <source>
        <dbReference type="PROSITE-ProRule" id="PRU00284"/>
    </source>
</evidence>
<dbReference type="PANTHER" id="PTHR32089">
    <property type="entry name" value="METHYL-ACCEPTING CHEMOTAXIS PROTEIN MCPB"/>
    <property type="match status" value="1"/>
</dbReference>
<comment type="caution">
    <text evidence="14">The sequence shown here is derived from an EMBL/GenBank/DDBJ whole genome shotgun (WGS) entry which is preliminary data.</text>
</comment>
<evidence type="ECO:0000313" key="14">
    <source>
        <dbReference type="EMBL" id="NFF87484.1"/>
    </source>
</evidence>
<dbReference type="GO" id="GO:0005886">
    <property type="term" value="C:plasma membrane"/>
    <property type="evidence" value="ECO:0007669"/>
    <property type="project" value="UniProtKB-SubCell"/>
</dbReference>
<reference evidence="16 17" key="1">
    <citation type="submission" date="2019-04" db="EMBL/GenBank/DDBJ databases">
        <title>Genome sequencing of Clostridium botulinum Groups I-IV and Clostridium butyricum.</title>
        <authorList>
            <person name="Brunt J."/>
            <person name="Van Vliet A.H.M."/>
            <person name="Stringer S.C."/>
            <person name="Carter A.T."/>
            <person name="Peck M.W."/>
        </authorList>
    </citation>
    <scope>NUCLEOTIDE SEQUENCE [LARGE SCALE GENOMIC DNA]</scope>
    <source>
        <strain evidence="14 17">1605</strain>
        <strain evidence="15 16">CB-K-33E</strain>
    </source>
</reference>
<comment type="subcellular location">
    <subcellularLocation>
        <location evidence="1">Cell membrane</location>
        <topology evidence="1">Multi-pass membrane protein</topology>
    </subcellularLocation>
</comment>
<evidence type="ECO:0000256" key="5">
    <source>
        <dbReference type="ARBA" id="ARBA00022989"/>
    </source>
</evidence>
<evidence type="ECO:0000313" key="17">
    <source>
        <dbReference type="Proteomes" id="UP000476820"/>
    </source>
</evidence>
<keyword evidence="6 11" id="KW-0472">Membrane</keyword>
<evidence type="ECO:0000256" key="4">
    <source>
        <dbReference type="ARBA" id="ARBA00022692"/>
    </source>
</evidence>
<evidence type="ECO:0000256" key="10">
    <source>
        <dbReference type="SAM" id="Coils"/>
    </source>
</evidence>
<dbReference type="PANTHER" id="PTHR32089:SF112">
    <property type="entry name" value="LYSOZYME-LIKE PROTEIN-RELATED"/>
    <property type="match status" value="1"/>
</dbReference>
<feature type="transmembrane region" description="Helical" evidence="11">
    <location>
        <begin position="301"/>
        <end position="319"/>
    </location>
</feature>
<dbReference type="Pfam" id="PF00672">
    <property type="entry name" value="HAMP"/>
    <property type="match status" value="1"/>
</dbReference>
<evidence type="ECO:0000256" key="7">
    <source>
        <dbReference type="ARBA" id="ARBA00023224"/>
    </source>
</evidence>
<evidence type="ECO:0000259" key="13">
    <source>
        <dbReference type="PROSITE" id="PS50885"/>
    </source>
</evidence>
<dbReference type="Gene3D" id="6.10.340.10">
    <property type="match status" value="1"/>
</dbReference>
<dbReference type="InterPro" id="IPR003660">
    <property type="entry name" value="HAMP_dom"/>
</dbReference>
<dbReference type="GO" id="GO:0006935">
    <property type="term" value="P:chemotaxis"/>
    <property type="evidence" value="ECO:0007669"/>
    <property type="project" value="UniProtKB-KW"/>
</dbReference>
<dbReference type="PROSITE" id="PS50885">
    <property type="entry name" value="HAMP"/>
    <property type="match status" value="1"/>
</dbReference>
<dbReference type="CDD" id="cd12912">
    <property type="entry name" value="PDC2_MCP_like"/>
    <property type="match status" value="1"/>
</dbReference>
<dbReference type="InterPro" id="IPR029151">
    <property type="entry name" value="Sensor-like_sf"/>
</dbReference>
<dbReference type="Pfam" id="PF02743">
    <property type="entry name" value="dCache_1"/>
    <property type="match status" value="1"/>
</dbReference>
<dbReference type="InterPro" id="IPR004089">
    <property type="entry name" value="MCPsignal_dom"/>
</dbReference>
<dbReference type="OrthoDB" id="369336at2"/>
<feature type="coiled-coil region" evidence="10">
    <location>
        <begin position="422"/>
        <end position="449"/>
    </location>
</feature>
<keyword evidence="5 11" id="KW-1133">Transmembrane helix</keyword>
<keyword evidence="2" id="KW-1003">Cell membrane</keyword>
<evidence type="ECO:0000256" key="6">
    <source>
        <dbReference type="ARBA" id="ARBA00023136"/>
    </source>
</evidence>
<feature type="domain" description="Methyl-accepting transducer" evidence="12">
    <location>
        <begin position="393"/>
        <end position="643"/>
    </location>
</feature>
<feature type="domain" description="HAMP" evidence="13">
    <location>
        <begin position="321"/>
        <end position="374"/>
    </location>
</feature>
<dbReference type="CDD" id="cd12914">
    <property type="entry name" value="PDC1_DGC_like"/>
    <property type="match status" value="1"/>
</dbReference>
<keyword evidence="3" id="KW-0145">Chemotaxis</keyword>
<evidence type="ECO:0000256" key="1">
    <source>
        <dbReference type="ARBA" id="ARBA00004651"/>
    </source>
</evidence>
<evidence type="ECO:0000313" key="15">
    <source>
        <dbReference type="EMBL" id="NFN34471.1"/>
    </source>
</evidence>
<dbReference type="CDD" id="cd06225">
    <property type="entry name" value="HAMP"/>
    <property type="match status" value="1"/>
</dbReference>
<evidence type="ECO:0000256" key="2">
    <source>
        <dbReference type="ARBA" id="ARBA00022475"/>
    </source>
</evidence>
<dbReference type="EMBL" id="SWOV01000012">
    <property type="protein sequence ID" value="NFF87484.1"/>
    <property type="molecule type" value="Genomic_DNA"/>
</dbReference>
<dbReference type="Pfam" id="PF00015">
    <property type="entry name" value="MCPsignal"/>
    <property type="match status" value="1"/>
</dbReference>
<evidence type="ECO:0000256" key="11">
    <source>
        <dbReference type="SAM" id="Phobius"/>
    </source>
</evidence>
<dbReference type="SUPFAM" id="SSF103190">
    <property type="entry name" value="Sensory domain-like"/>
    <property type="match status" value="1"/>
</dbReference>
<evidence type="ECO:0000259" key="12">
    <source>
        <dbReference type="PROSITE" id="PS50111"/>
    </source>
</evidence>
<dbReference type="GO" id="GO:0007165">
    <property type="term" value="P:signal transduction"/>
    <property type="evidence" value="ECO:0007669"/>
    <property type="project" value="UniProtKB-KW"/>
</dbReference>
<keyword evidence="4 11" id="KW-0812">Transmembrane</keyword>
<dbReference type="PROSITE" id="PS50111">
    <property type="entry name" value="CHEMOTAXIS_TRANSDUC_2"/>
    <property type="match status" value="1"/>
</dbReference>
<dbReference type="AlphaFoldDB" id="A0A0M1LVC5"/>
<dbReference type="Proteomes" id="UP000473681">
    <property type="component" value="Unassembled WGS sequence"/>
</dbReference>
<keyword evidence="7 9" id="KW-0807">Transducer</keyword>
<protein>
    <submittedName>
        <fullName evidence="14">Methyl-accepting chemotaxis protein</fullName>
    </submittedName>
</protein>
<dbReference type="InterPro" id="IPR033479">
    <property type="entry name" value="dCache_1"/>
</dbReference>
<name>A0A0M1LVC5_CLOBO</name>
<dbReference type="SUPFAM" id="SSF58104">
    <property type="entry name" value="Methyl-accepting chemotaxis protein (MCP) signaling domain"/>
    <property type="match status" value="1"/>
</dbReference>
<gene>
    <name evidence="14" type="ORF">FC774_06315</name>
    <name evidence="15" type="ORF">FDB51_04860</name>
</gene>
<accession>A0A0M1LVC5</accession>
<dbReference type="RefSeq" id="WP_053342461.1">
    <property type="nucleotide sequence ID" value="NZ_LFPA01000117.1"/>
</dbReference>
<dbReference type="SMART" id="SM00304">
    <property type="entry name" value="HAMP"/>
    <property type="match status" value="2"/>
</dbReference>
<dbReference type="Gene3D" id="3.30.450.20">
    <property type="entry name" value="PAS domain"/>
    <property type="match status" value="1"/>
</dbReference>
<dbReference type="SMART" id="SM00283">
    <property type="entry name" value="MA"/>
    <property type="match status" value="1"/>
</dbReference>
<dbReference type="Gene3D" id="1.10.287.950">
    <property type="entry name" value="Methyl-accepting chemotaxis protein"/>
    <property type="match status" value="1"/>
</dbReference>
<organism evidence="14 17">
    <name type="scientific">Clostridium botulinum</name>
    <dbReference type="NCBI Taxonomy" id="1491"/>
    <lineage>
        <taxon>Bacteria</taxon>
        <taxon>Bacillati</taxon>
        <taxon>Bacillota</taxon>
        <taxon>Clostridia</taxon>
        <taxon>Eubacteriales</taxon>
        <taxon>Clostridiaceae</taxon>
        <taxon>Clostridium</taxon>
    </lineage>
</organism>
<dbReference type="EMBL" id="SWVK01000005">
    <property type="protein sequence ID" value="NFN34471.1"/>
    <property type="molecule type" value="Genomic_DNA"/>
</dbReference>
<dbReference type="Proteomes" id="UP000476820">
    <property type="component" value="Unassembled WGS sequence"/>
</dbReference>
<proteinExistence type="inferred from homology"/>
<evidence type="ECO:0000313" key="16">
    <source>
        <dbReference type="Proteomes" id="UP000473681"/>
    </source>
</evidence>
<evidence type="ECO:0000256" key="8">
    <source>
        <dbReference type="ARBA" id="ARBA00029447"/>
    </source>
</evidence>
<comment type="similarity">
    <text evidence="8">Belongs to the methyl-accepting chemotaxis (MCP) protein family.</text>
</comment>
<sequence length="679" mass="73881">MSKLNFFKTSIQGKIATAVGAILLLTTVTLTTTSSVLSKNAMGKTINETFVANAMGSAISIKGTIEKEQNGLLIYQDNYEINNLLKMSAAGQYETEEFKTLQQKITSEMEAYNAKKPEVQRTHIIDINGNAIASSSPSVVGTSFADRDYFKRTVETKKPSTLDAVVSKATGSLVTGATLPLFDENGEILGITTISIEMESFGKIIDKFRNENSNIHNFVVDKNGIVIYHDDKELVAQESGIPEIDKISKDLSKSNGLVEFKNNGVNKMASYARVDGVEWVVFSGGETSALMAPITSINNKIIIMSIVAIVIGLAIIFMVSKLLTKPIKELTGIVNKVADGDLSVRATERNSKDEVGQLSEYFNKMLNNLAVLIGNVNGAVDKIDDASNTLSAVTEEVSASNLEIKSSMEEISEGTYAQAKDIESTNQQTKELGERIEALNTKNTEMESNSKDIVRVIKDSNEKVDFLKHSGEEAVNSFRNVQSTVENLINEMKNISNMVLSINGISEQTNLLALNASIEAARAGEAGKGFAVVADEIRSLSEQTGKATQDIQSIISGVENIATKTKESIEVSYEVNNQQSVAFDQMEESINEMSSVLQEMIKITKEINNEIITIDANKEEVNASIEQVSSVAQQVAASSQQVTASSQEQLQAFDVVTTNSQELTVLSEQLKESLRVFKI</sequence>